<keyword evidence="4" id="KW-0645">Protease</keyword>
<dbReference type="InterPro" id="IPR001967">
    <property type="entry name" value="Peptidase_S11_N"/>
</dbReference>
<dbReference type="PANTHER" id="PTHR21581">
    <property type="entry name" value="D-ALANYL-D-ALANINE CARBOXYPEPTIDASE"/>
    <property type="match status" value="1"/>
</dbReference>
<dbReference type="SUPFAM" id="SSF69189">
    <property type="entry name" value="Penicillin-binding protein associated domain"/>
    <property type="match status" value="1"/>
</dbReference>
<dbReference type="SUPFAM" id="SSF56601">
    <property type="entry name" value="beta-lactamase/transpeptidase-like"/>
    <property type="match status" value="1"/>
</dbReference>
<sequence length="456" mass="50474">MFFKHFKKVCLIVMAVFTISTPLAVTASNHKTNIKTQKVSKNLSKQDKNSQQLDQQTDYLIKNNLPLDLQAKSALAVDSKTGQILYAKNADQALPTASMSKLLSIYVTLQAIQSHKINWNTKVKITPALHALSVNPEYANVELKAGHEYTIKQLYQAAIYSENAGAMAMGYGVAGSTQKFALKMRQAVKDLGINDAQIYTACGLTNGEVGSLGFKDVDANAENKLSATDMAIISMNILKTYPHILKDTAANTTKFENNTMLNWNWMIRGRSEALPDIKVDGLKTGTSDTAGACFTGTAVKDNHRVITVVMGVHHSGQYDPSRFVQTQKLLKYVYAKYHHVNLAPNQSVSEMTEGRNDGNIYVPNGKDENLSLSFADKQDIWLYNNQKFNLQKIQPLSNLKYKGGLNAPIDKGEVVANAQVKGIKYITDSNVKLSASKDDDKANIFVRMWRSVMSLF</sequence>
<dbReference type="Gene3D" id="3.40.710.10">
    <property type="entry name" value="DD-peptidase/beta-lactamase superfamily"/>
    <property type="match status" value="1"/>
</dbReference>
<evidence type="ECO:0000256" key="1">
    <source>
        <dbReference type="ARBA" id="ARBA00003217"/>
    </source>
</evidence>
<evidence type="ECO:0000259" key="3">
    <source>
        <dbReference type="Pfam" id="PF00768"/>
    </source>
</evidence>
<feature type="chain" id="PRO_5046524881" evidence="2">
    <location>
        <begin position="25"/>
        <end position="456"/>
    </location>
</feature>
<proteinExistence type="predicted"/>
<gene>
    <name evidence="4" type="ORF">DY048_03920</name>
</gene>
<keyword evidence="2" id="KW-0732">Signal</keyword>
<evidence type="ECO:0000313" key="4">
    <source>
        <dbReference type="EMBL" id="TPR14101.1"/>
    </source>
</evidence>
<protein>
    <submittedName>
        <fullName evidence="4">D-alanyl-D-alanine carboxypeptidase</fullName>
    </submittedName>
</protein>
<dbReference type="Proteomes" id="UP000767392">
    <property type="component" value="Unassembled WGS sequence"/>
</dbReference>
<evidence type="ECO:0000313" key="5">
    <source>
        <dbReference type="Proteomes" id="UP000767392"/>
    </source>
</evidence>
<feature type="domain" description="Peptidase S11 D-alanyl-D-alanine carboxypeptidase A N-terminal" evidence="3">
    <location>
        <begin position="67"/>
        <end position="312"/>
    </location>
</feature>
<dbReference type="GO" id="GO:0004180">
    <property type="term" value="F:carboxypeptidase activity"/>
    <property type="evidence" value="ECO:0007669"/>
    <property type="project" value="UniProtKB-KW"/>
</dbReference>
<dbReference type="EMBL" id="QUAM01000003">
    <property type="protein sequence ID" value="TPR14101.1"/>
    <property type="molecule type" value="Genomic_DNA"/>
</dbReference>
<keyword evidence="5" id="KW-1185">Reference proteome</keyword>
<reference evidence="4 5" key="1">
    <citation type="submission" date="2018-08" db="EMBL/GenBank/DDBJ databases">
        <title>Comparative genomics of wild bee and flower associated Lactobacillus reveals potential adaptation to the bee host.</title>
        <authorList>
            <person name="Vuong H.Q."/>
            <person name="Mcfrederick Q.S."/>
        </authorList>
    </citation>
    <scope>NUCLEOTIDE SEQUENCE [LARGE SCALE GENOMIC DNA]</scope>
    <source>
        <strain evidence="4 5">HV_04</strain>
    </source>
</reference>
<dbReference type="Pfam" id="PF00768">
    <property type="entry name" value="Peptidase_S11"/>
    <property type="match status" value="1"/>
</dbReference>
<comment type="function">
    <text evidence="1">Removes C-terminal D-alanyl residues from sugar-peptide cell wall precursors.</text>
</comment>
<dbReference type="PANTHER" id="PTHR21581:SF11">
    <property type="entry name" value="D-ALANYL-D-ALANINE CARBOXYPEPTIDASE DACA"/>
    <property type="match status" value="1"/>
</dbReference>
<name>A0ABY2YSP4_9LACO</name>
<accession>A0ABY2YSP4</accession>
<dbReference type="InterPro" id="IPR015956">
    <property type="entry name" value="Peniciliin-bd_prot_C_sf"/>
</dbReference>
<dbReference type="InterPro" id="IPR012338">
    <property type="entry name" value="Beta-lactam/transpept-like"/>
</dbReference>
<dbReference type="RefSeq" id="WP_105987830.1">
    <property type="nucleotide sequence ID" value="NZ_POST01000003.1"/>
</dbReference>
<keyword evidence="4" id="KW-0378">Hydrolase</keyword>
<organism evidence="4 5">
    <name type="scientific">Apilactobacillus timberlakei</name>
    <dbReference type="NCBI Taxonomy" id="2008380"/>
    <lineage>
        <taxon>Bacteria</taxon>
        <taxon>Bacillati</taxon>
        <taxon>Bacillota</taxon>
        <taxon>Bacilli</taxon>
        <taxon>Lactobacillales</taxon>
        <taxon>Lactobacillaceae</taxon>
        <taxon>Apilactobacillus</taxon>
    </lineage>
</organism>
<comment type="caution">
    <text evidence="4">The sequence shown here is derived from an EMBL/GenBank/DDBJ whole genome shotgun (WGS) entry which is preliminary data.</text>
</comment>
<feature type="signal peptide" evidence="2">
    <location>
        <begin position="1"/>
        <end position="24"/>
    </location>
</feature>
<keyword evidence="4" id="KW-0121">Carboxypeptidase</keyword>
<evidence type="ECO:0000256" key="2">
    <source>
        <dbReference type="SAM" id="SignalP"/>
    </source>
</evidence>